<dbReference type="InterPro" id="IPR013087">
    <property type="entry name" value="Znf_C2H2_type"/>
</dbReference>
<dbReference type="InterPro" id="IPR059009">
    <property type="entry name" value="Znf_C2H2_17_1st"/>
</dbReference>
<evidence type="ECO:0000256" key="1">
    <source>
        <dbReference type="SAM" id="MobiDB-lite"/>
    </source>
</evidence>
<evidence type="ECO:0000313" key="3">
    <source>
        <dbReference type="EMBL" id="CAD0088941.1"/>
    </source>
</evidence>
<gene>
    <name evidence="3" type="ORF">AWRI4619_LOCUS5522</name>
</gene>
<accession>A0A9N8JNV1</accession>
<dbReference type="Gene3D" id="3.30.160.60">
    <property type="entry name" value="Classic Zinc Finger"/>
    <property type="match status" value="1"/>
</dbReference>
<dbReference type="AlphaFoldDB" id="A0A9N8JNV1"/>
<reference evidence="3" key="1">
    <citation type="submission" date="2020-06" db="EMBL/GenBank/DDBJ databases">
        <authorList>
            <person name="Onetto C."/>
        </authorList>
    </citation>
    <scope>NUCLEOTIDE SEQUENCE</scope>
</reference>
<dbReference type="Pfam" id="PF26177">
    <property type="entry name" value="zf_C2H2_17_1st"/>
    <property type="match status" value="1"/>
</dbReference>
<proteinExistence type="predicted"/>
<keyword evidence="4" id="KW-1185">Reference proteome</keyword>
<dbReference type="Pfam" id="PF26176">
    <property type="entry name" value="zf_C2H2_17_2"/>
    <property type="match status" value="1"/>
</dbReference>
<sequence>MDRSIYYSSTSPETKMEHLPETDFYTTPGWTDGMFAPFSPVMSDSNQSAYTLPASDVSFPSLGASISQEMPMVDDYRSDSWVPEQPSYSLFAEPAVIDTEMFAFPAQGMDIPQPTFNAWYSPTETSAEPYFATMDTPGQAFSRMIPQTAGFVGNPVTMVPLSGYNNPNPRAGHVRVDSLYTQACPREVAVSHNHIPSDGQIQEVAGHRRMTVPVILNEPIQAVPLPVVEQDMPYGAPVQQYRTPMPGYPHGSMMPFPGQPEVSVLRSNVSSTGSIAPSGYDEIPCSPASSTATARTRNEDTDGRARTDPLYSAKPGKDGSYHCPFLASEGCQHKATKLKCNYECYIDSHIKPFRCKHQNCNNNRFSSTACLLRHEREAHGLHGHGNKPFLCQFKDCDRSGTDNGFPRAYNLLDHMKRVHGYRPEKVAKTPPVSNAGRAAGKSQDKVKKRKTAGEVKKETASPRLVQKLAVDSRKQQMTAQWQAQVNEMQKRSRQLG</sequence>
<comment type="caution">
    <text evidence="3">The sequence shown here is derived from an EMBL/GenBank/DDBJ whole genome shotgun (WGS) entry which is preliminary data.</text>
</comment>
<evidence type="ECO:0000259" key="2">
    <source>
        <dbReference type="SMART" id="SM00355"/>
    </source>
</evidence>
<dbReference type="SMART" id="SM00355">
    <property type="entry name" value="ZnF_C2H2"/>
    <property type="match status" value="2"/>
</dbReference>
<protein>
    <recommendedName>
        <fullName evidence="2">C2H2-type domain-containing protein</fullName>
    </recommendedName>
</protein>
<feature type="non-terminal residue" evidence="3">
    <location>
        <position position="496"/>
    </location>
</feature>
<dbReference type="InterPro" id="IPR059095">
    <property type="entry name" value="Znf_C2H2_17_2nd"/>
</dbReference>
<feature type="region of interest" description="Disordered" evidence="1">
    <location>
        <begin position="270"/>
        <end position="313"/>
    </location>
</feature>
<organism evidence="3 4">
    <name type="scientific">Aureobasidium vineae</name>
    <dbReference type="NCBI Taxonomy" id="2773715"/>
    <lineage>
        <taxon>Eukaryota</taxon>
        <taxon>Fungi</taxon>
        <taxon>Dikarya</taxon>
        <taxon>Ascomycota</taxon>
        <taxon>Pezizomycotina</taxon>
        <taxon>Dothideomycetes</taxon>
        <taxon>Dothideomycetidae</taxon>
        <taxon>Dothideales</taxon>
        <taxon>Saccotheciaceae</taxon>
        <taxon>Aureobasidium</taxon>
    </lineage>
</organism>
<dbReference type="EMBL" id="CAIJEN010000007">
    <property type="protein sequence ID" value="CAD0088941.1"/>
    <property type="molecule type" value="Genomic_DNA"/>
</dbReference>
<name>A0A9N8JNV1_9PEZI</name>
<feature type="domain" description="C2H2-type" evidence="2">
    <location>
        <begin position="353"/>
        <end position="379"/>
    </location>
</feature>
<feature type="compositionally biased region" description="Basic and acidic residues" evidence="1">
    <location>
        <begin position="296"/>
        <end position="307"/>
    </location>
</feature>
<feature type="region of interest" description="Disordered" evidence="1">
    <location>
        <begin position="426"/>
        <end position="463"/>
    </location>
</feature>
<dbReference type="Proteomes" id="UP000716446">
    <property type="component" value="Unassembled WGS sequence"/>
</dbReference>
<feature type="domain" description="C2H2-type" evidence="2">
    <location>
        <begin position="389"/>
        <end position="419"/>
    </location>
</feature>
<evidence type="ECO:0000313" key="4">
    <source>
        <dbReference type="Proteomes" id="UP000716446"/>
    </source>
</evidence>
<feature type="compositionally biased region" description="Basic and acidic residues" evidence="1">
    <location>
        <begin position="451"/>
        <end position="460"/>
    </location>
</feature>